<dbReference type="GO" id="GO:0046872">
    <property type="term" value="F:metal ion binding"/>
    <property type="evidence" value="ECO:0007669"/>
    <property type="project" value="InterPro"/>
</dbReference>
<dbReference type="InterPro" id="IPR053257">
    <property type="entry name" value="Cu-only_SOD"/>
</dbReference>
<dbReference type="Ensembl" id="ENSAPET00000008706.1">
    <property type="protein sequence ID" value="ENSAPEP00000008463.1"/>
    <property type="gene ID" value="ENSAPEG00000006106.1"/>
</dbReference>
<dbReference type="Gene3D" id="2.60.40.200">
    <property type="entry name" value="Superoxide dismutase, copper/zinc binding domain"/>
    <property type="match status" value="1"/>
</dbReference>
<reference evidence="2 3" key="1">
    <citation type="submission" date="2018-03" db="EMBL/GenBank/DDBJ databases">
        <title>Finding Nemo's genes: A chromosome-scale reference assembly of the genome of the orange clownfish Amphiprion percula.</title>
        <authorList>
            <person name="Lehmann R."/>
        </authorList>
    </citation>
    <scope>NUCLEOTIDE SEQUENCE</scope>
</reference>
<evidence type="ECO:0000313" key="2">
    <source>
        <dbReference type="Ensembl" id="ENSAPEP00000008463.1"/>
    </source>
</evidence>
<dbReference type="Proteomes" id="UP000265080">
    <property type="component" value="Chromosome 3"/>
</dbReference>
<dbReference type="SUPFAM" id="SSF49329">
    <property type="entry name" value="Cu,Zn superoxide dismutase-like"/>
    <property type="match status" value="1"/>
</dbReference>
<dbReference type="OMA" id="NWHVHTY"/>
<dbReference type="GeneTree" id="ENSGT00530000064791"/>
<proteinExistence type="predicted"/>
<dbReference type="PANTHER" id="PTHR20910">
    <property type="entry name" value="AGAP001623-PA"/>
    <property type="match status" value="1"/>
</dbReference>
<dbReference type="InterPro" id="IPR036423">
    <property type="entry name" value="SOD-like_Cu/Zn_dom_sf"/>
</dbReference>
<dbReference type="Pfam" id="PF00080">
    <property type="entry name" value="Sod_Cu"/>
    <property type="match status" value="1"/>
</dbReference>
<keyword evidence="3" id="KW-1185">Reference proteome</keyword>
<reference evidence="2" key="2">
    <citation type="submission" date="2025-08" db="UniProtKB">
        <authorList>
            <consortium name="Ensembl"/>
        </authorList>
    </citation>
    <scope>IDENTIFICATION</scope>
</reference>
<evidence type="ECO:0000313" key="3">
    <source>
        <dbReference type="Proteomes" id="UP000265080"/>
    </source>
</evidence>
<dbReference type="STRING" id="161767.ENSAPEP00000008463"/>
<organism evidence="2 3">
    <name type="scientific">Amphiprion percula</name>
    <name type="common">Orange clownfish</name>
    <name type="synonym">Lutjanus percula</name>
    <dbReference type="NCBI Taxonomy" id="161767"/>
    <lineage>
        <taxon>Eukaryota</taxon>
        <taxon>Metazoa</taxon>
        <taxon>Chordata</taxon>
        <taxon>Craniata</taxon>
        <taxon>Vertebrata</taxon>
        <taxon>Euteleostomi</taxon>
        <taxon>Actinopterygii</taxon>
        <taxon>Neopterygii</taxon>
        <taxon>Teleostei</taxon>
        <taxon>Neoteleostei</taxon>
        <taxon>Acanthomorphata</taxon>
        <taxon>Ovalentaria</taxon>
        <taxon>Pomacentridae</taxon>
        <taxon>Amphiprion</taxon>
    </lineage>
</organism>
<dbReference type="GO" id="GO:0006801">
    <property type="term" value="P:superoxide metabolic process"/>
    <property type="evidence" value="ECO:0007669"/>
    <property type="project" value="InterPro"/>
</dbReference>
<evidence type="ECO:0000259" key="1">
    <source>
        <dbReference type="Pfam" id="PF00080"/>
    </source>
</evidence>
<protein>
    <recommendedName>
        <fullName evidence="1">Superoxide dismutase copper/zinc binding domain-containing protein</fullName>
    </recommendedName>
</protein>
<sequence>MDGARYVCASIGYPGEVTVGRAIFQSPVVGQIWFTQLVSNPLSDVSIFMNLAYGNPTMTPTRNHNWHVHTYPISSERDDDENRCSSVGGHWNPFNISTEDDSYALHCSPSAPLSCEVGDLSSKHRTLDLGTNTGGVEAKYFFTDVFSWVPESGIIGRSVVIHQANRGGFHMTGNNHSFPSLGEKKKIIKFALQLLCCSH</sequence>
<feature type="domain" description="Superoxide dismutase copper/zinc binding" evidence="1">
    <location>
        <begin position="29"/>
        <end position="165"/>
    </location>
</feature>
<name>A0A3P8S6P3_AMPPE</name>
<dbReference type="AlphaFoldDB" id="A0A3P8S6P3"/>
<accession>A0A3P8S6P3</accession>
<dbReference type="PANTHER" id="PTHR20910:SF1">
    <property type="entry name" value="SUPEROXIDE DISMUTASE COPPER_ZINC BINDING DOMAIN-CONTAINING PROTEIN"/>
    <property type="match status" value="1"/>
</dbReference>
<reference evidence="2" key="3">
    <citation type="submission" date="2025-09" db="UniProtKB">
        <authorList>
            <consortium name="Ensembl"/>
        </authorList>
    </citation>
    <scope>IDENTIFICATION</scope>
</reference>
<dbReference type="InterPro" id="IPR001424">
    <property type="entry name" value="SOD_Cu_Zn_dom"/>
</dbReference>